<dbReference type="GO" id="GO:0005634">
    <property type="term" value="C:nucleus"/>
    <property type="evidence" value="ECO:0007669"/>
    <property type="project" value="UniProtKB-SubCell"/>
</dbReference>
<dbReference type="SUPFAM" id="SSF46579">
    <property type="entry name" value="Prefoldin"/>
    <property type="match status" value="1"/>
</dbReference>
<dbReference type="InterPro" id="IPR009053">
    <property type="entry name" value="Prefoldin"/>
</dbReference>
<feature type="coiled-coil region" evidence="4">
    <location>
        <begin position="12"/>
        <end position="46"/>
    </location>
</feature>
<dbReference type="InterPro" id="IPR004127">
    <property type="entry name" value="Prefoldin_subunit_alpha"/>
</dbReference>
<evidence type="ECO:0000256" key="3">
    <source>
        <dbReference type="ARBA" id="ARBA00038295"/>
    </source>
</evidence>
<feature type="compositionally biased region" description="Low complexity" evidence="5">
    <location>
        <begin position="201"/>
        <end position="216"/>
    </location>
</feature>
<evidence type="ECO:0000313" key="6">
    <source>
        <dbReference type="EMBL" id="CAD9167189.1"/>
    </source>
</evidence>
<dbReference type="GO" id="GO:0000122">
    <property type="term" value="P:negative regulation of transcription by RNA polymerase II"/>
    <property type="evidence" value="ECO:0007669"/>
    <property type="project" value="TreeGrafter"/>
</dbReference>
<feature type="region of interest" description="Disordered" evidence="5">
    <location>
        <begin position="130"/>
        <end position="160"/>
    </location>
</feature>
<comment type="similarity">
    <text evidence="3">Belongs to the RNA polymerase II subunit 5-mediating protein family.</text>
</comment>
<name>A0A7S1RI18_ALECA</name>
<accession>A0A7S1RI18</accession>
<feature type="compositionally biased region" description="Low complexity" evidence="5">
    <location>
        <begin position="369"/>
        <end position="396"/>
    </location>
</feature>
<feature type="region of interest" description="Disordered" evidence="5">
    <location>
        <begin position="267"/>
        <end position="296"/>
    </location>
</feature>
<feature type="region of interest" description="Disordered" evidence="5">
    <location>
        <begin position="172"/>
        <end position="225"/>
    </location>
</feature>
<dbReference type="GO" id="GO:0019212">
    <property type="term" value="F:phosphatase inhibitor activity"/>
    <property type="evidence" value="ECO:0007669"/>
    <property type="project" value="TreeGrafter"/>
</dbReference>
<dbReference type="PANTHER" id="PTHR15111">
    <property type="entry name" value="RNA POLYMERASE II SUBUNIT 5-MEDIATING PROTEIN NNX3"/>
    <property type="match status" value="1"/>
</dbReference>
<feature type="region of interest" description="Disordered" evidence="5">
    <location>
        <begin position="311"/>
        <end position="411"/>
    </location>
</feature>
<dbReference type="GO" id="GO:0003714">
    <property type="term" value="F:transcription corepressor activity"/>
    <property type="evidence" value="ECO:0007669"/>
    <property type="project" value="TreeGrafter"/>
</dbReference>
<reference evidence="6" key="1">
    <citation type="submission" date="2021-01" db="EMBL/GenBank/DDBJ databases">
        <authorList>
            <person name="Corre E."/>
            <person name="Pelletier E."/>
            <person name="Niang G."/>
            <person name="Scheremetjew M."/>
            <person name="Finn R."/>
            <person name="Kale V."/>
            <person name="Holt S."/>
            <person name="Cochrane G."/>
            <person name="Meng A."/>
            <person name="Brown T."/>
            <person name="Cohen L."/>
        </authorList>
    </citation>
    <scope>NUCLEOTIDE SEQUENCE</scope>
    <source>
        <strain evidence="6">OF101</strain>
    </source>
</reference>
<evidence type="ECO:0000256" key="1">
    <source>
        <dbReference type="ARBA" id="ARBA00004123"/>
    </source>
</evidence>
<evidence type="ECO:0000256" key="2">
    <source>
        <dbReference type="ARBA" id="ARBA00023242"/>
    </source>
</evidence>
<protein>
    <submittedName>
        <fullName evidence="6">Uncharacterized protein</fullName>
    </submittedName>
</protein>
<dbReference type="EMBL" id="HBGE01073389">
    <property type="protein sequence ID" value="CAD9167189.1"/>
    <property type="molecule type" value="Transcribed_RNA"/>
</dbReference>
<organism evidence="6">
    <name type="scientific">Alexandrium catenella</name>
    <name type="common">Red tide dinoflagellate</name>
    <name type="synonym">Gonyaulax catenella</name>
    <dbReference type="NCBI Taxonomy" id="2925"/>
    <lineage>
        <taxon>Eukaryota</taxon>
        <taxon>Sar</taxon>
        <taxon>Alveolata</taxon>
        <taxon>Dinophyceae</taxon>
        <taxon>Gonyaulacales</taxon>
        <taxon>Pyrocystaceae</taxon>
        <taxon>Alexandrium</taxon>
    </lineage>
</organism>
<dbReference type="Pfam" id="PF02996">
    <property type="entry name" value="Prefoldin"/>
    <property type="match status" value="1"/>
</dbReference>
<keyword evidence="2" id="KW-0539">Nucleus</keyword>
<dbReference type="GO" id="GO:0003682">
    <property type="term" value="F:chromatin binding"/>
    <property type="evidence" value="ECO:0007669"/>
    <property type="project" value="TreeGrafter"/>
</dbReference>
<evidence type="ECO:0000256" key="5">
    <source>
        <dbReference type="SAM" id="MobiDB-lite"/>
    </source>
</evidence>
<dbReference type="PANTHER" id="PTHR15111:SF0">
    <property type="entry name" value="UNCONVENTIONAL PREFOLDIN RPB5 INTERACTOR 1"/>
    <property type="match status" value="1"/>
</dbReference>
<proteinExistence type="inferred from homology"/>
<dbReference type="AlphaFoldDB" id="A0A7S1RI18"/>
<dbReference type="Gene3D" id="1.10.287.370">
    <property type="match status" value="1"/>
</dbReference>
<keyword evidence="4" id="KW-0175">Coiled coil</keyword>
<dbReference type="CDD" id="cd23159">
    <property type="entry name" value="Prefoldin_URI1"/>
    <property type="match status" value="1"/>
</dbReference>
<gene>
    <name evidence="6" type="ORF">ACAT0790_LOCUS43957</name>
</gene>
<evidence type="ECO:0000256" key="4">
    <source>
        <dbReference type="SAM" id="Coils"/>
    </source>
</evidence>
<sequence length="411" mass="43032">MPSRVKRSNLNKAELDAAVKRIDGQLEHARANRAKLEERTREYDELQGMLETLPEKVAHPIMVPLGPLAFFEGYIEHTNEVLTQLSSEWFALRTTKSALEMVGRRRERLQQDQADVVREERELQMRRRVAVEAGASGSRTPAAATGTGGGVPDAPEGATVRRDEEGFLDIREPCLDDDNDAAGPLRAVPTPTPSQPKVLGPASAPATASRAPTSSPESGEASGAVHAVAEGAQAPAVEGGGDMLSRLKELERLEELQELEDLDKLEELGDEGGDAGVLQAPNDIGQQESAPVATVKSPADLFRMMSEVEAGASSGVGVTGPAEPSAPPSKADRREGTDVAASSSPVGDVPPGAREAGFAHGIVERVGGASALPGSTPPLSGSSASAPSADAGTAAPKRVSKFKSDRQRGRD</sequence>
<feature type="compositionally biased region" description="Low complexity" evidence="5">
    <location>
        <begin position="133"/>
        <end position="145"/>
    </location>
</feature>
<dbReference type="InterPro" id="IPR052255">
    <property type="entry name" value="RNA_pol_II_subunit5-mediator"/>
</dbReference>
<comment type="subcellular location">
    <subcellularLocation>
        <location evidence="1">Nucleus</location>
    </subcellularLocation>
</comment>
<feature type="compositionally biased region" description="Basic and acidic residues" evidence="5">
    <location>
        <begin position="402"/>
        <end position="411"/>
    </location>
</feature>